<dbReference type="InterPro" id="IPR011008">
    <property type="entry name" value="Dimeric_a/b-barrel"/>
</dbReference>
<accession>A0AA51YFZ6</accession>
<protein>
    <recommendedName>
        <fullName evidence="3">Cyclase</fullName>
    </recommendedName>
</protein>
<dbReference type="EMBL" id="CP133594">
    <property type="protein sequence ID" value="WMW21451.1"/>
    <property type="molecule type" value="Genomic_DNA"/>
</dbReference>
<keyword evidence="2" id="KW-1185">Reference proteome</keyword>
<name>A0AA51YFZ6_9EURY</name>
<evidence type="ECO:0008006" key="3">
    <source>
        <dbReference type="Google" id="ProtNLM"/>
    </source>
</evidence>
<dbReference type="KEGG" id="mmav:RE476_08540"/>
<reference evidence="1" key="1">
    <citation type="submission" date="2023-08" db="EMBL/GenBank/DDBJ databases">
        <title>Methanolobus mangrovi sp. nov. and Methanolobus sediminis sp. nov, two novel methylotrophic methanogens isolated from mangrove sediments in China.</title>
        <authorList>
            <person name="Zhou J."/>
        </authorList>
    </citation>
    <scope>NUCLEOTIDE SEQUENCE</scope>
    <source>
        <strain evidence="1">FTZ2</strain>
    </source>
</reference>
<evidence type="ECO:0000313" key="2">
    <source>
        <dbReference type="Proteomes" id="UP001183006"/>
    </source>
</evidence>
<dbReference type="RefSeq" id="WP_309307237.1">
    <property type="nucleotide sequence ID" value="NZ_CP133594.1"/>
</dbReference>
<dbReference type="AlphaFoldDB" id="A0AA51YFZ6"/>
<organism evidence="1 2">
    <name type="scientific">Methanolobus mangrovi</name>
    <dbReference type="NCBI Taxonomy" id="3072977"/>
    <lineage>
        <taxon>Archaea</taxon>
        <taxon>Methanobacteriati</taxon>
        <taxon>Methanobacteriota</taxon>
        <taxon>Stenosarchaea group</taxon>
        <taxon>Methanomicrobia</taxon>
        <taxon>Methanosarcinales</taxon>
        <taxon>Methanosarcinaceae</taxon>
        <taxon>Methanolobus</taxon>
    </lineage>
</organism>
<gene>
    <name evidence="1" type="ORF">RE476_08540</name>
</gene>
<dbReference type="Proteomes" id="UP001183006">
    <property type="component" value="Chromosome"/>
</dbReference>
<dbReference type="SUPFAM" id="SSF54909">
    <property type="entry name" value="Dimeric alpha+beta barrel"/>
    <property type="match status" value="1"/>
</dbReference>
<sequence>MVYVLIKHIVEDFSKWKAGFDEHGSMRKESGSKGGMLFRTSDDPNSLAILFEWDTIENARKFTESPELKKKMEEVGVIRKPEIIFLDKIEDIPV</sequence>
<dbReference type="Gene3D" id="3.30.70.100">
    <property type="match status" value="1"/>
</dbReference>
<evidence type="ECO:0000313" key="1">
    <source>
        <dbReference type="EMBL" id="WMW21451.1"/>
    </source>
</evidence>
<proteinExistence type="predicted"/>
<dbReference type="GeneID" id="84230183"/>